<dbReference type="PANTHER" id="PTHR37067">
    <property type="entry name" value="PX DOMAIN-CONTAINING PROTEIN"/>
    <property type="match status" value="1"/>
</dbReference>
<protein>
    <submittedName>
        <fullName evidence="1">Uncharacterized protein</fullName>
    </submittedName>
</protein>
<evidence type="ECO:0000313" key="2">
    <source>
        <dbReference type="Proteomes" id="UP000244005"/>
    </source>
</evidence>
<dbReference type="Proteomes" id="UP000244005">
    <property type="component" value="Unassembled WGS sequence"/>
</dbReference>
<sequence length="109" mass="12586">MLPRSTPFQPKQCSEFGLEIISHDKNGNPTVRCKFYAFEGRDKVKIVEGGTRKRKSRGDIKYFTKSFMPLNYRSHLQGQHKESWEAYQQMSNSAREACLQGKINIANTL</sequence>
<evidence type="ECO:0000313" key="1">
    <source>
        <dbReference type="EMBL" id="PTQ42840.1"/>
    </source>
</evidence>
<dbReference type="EMBL" id="KZ772700">
    <property type="protein sequence ID" value="PTQ42840.1"/>
    <property type="molecule type" value="Genomic_DNA"/>
</dbReference>
<gene>
    <name evidence="1" type="ORF">MARPO_0028s0132</name>
</gene>
<dbReference type="OrthoDB" id="104509at2759"/>
<organism evidence="1 2">
    <name type="scientific">Marchantia polymorpha</name>
    <name type="common">Common liverwort</name>
    <name type="synonym">Marchantia aquatica</name>
    <dbReference type="NCBI Taxonomy" id="3197"/>
    <lineage>
        <taxon>Eukaryota</taxon>
        <taxon>Viridiplantae</taxon>
        <taxon>Streptophyta</taxon>
        <taxon>Embryophyta</taxon>
        <taxon>Marchantiophyta</taxon>
        <taxon>Marchantiopsida</taxon>
        <taxon>Marchantiidae</taxon>
        <taxon>Marchantiales</taxon>
        <taxon>Marchantiaceae</taxon>
        <taxon>Marchantia</taxon>
    </lineage>
</organism>
<name>A0A2R6X9R0_MARPO</name>
<reference evidence="2" key="1">
    <citation type="journal article" date="2017" name="Cell">
        <title>Insights into land plant evolution garnered from the Marchantia polymorpha genome.</title>
        <authorList>
            <person name="Bowman J.L."/>
            <person name="Kohchi T."/>
            <person name="Yamato K.T."/>
            <person name="Jenkins J."/>
            <person name="Shu S."/>
            <person name="Ishizaki K."/>
            <person name="Yamaoka S."/>
            <person name="Nishihama R."/>
            <person name="Nakamura Y."/>
            <person name="Berger F."/>
            <person name="Adam C."/>
            <person name="Aki S.S."/>
            <person name="Althoff F."/>
            <person name="Araki T."/>
            <person name="Arteaga-Vazquez M.A."/>
            <person name="Balasubrmanian S."/>
            <person name="Barry K."/>
            <person name="Bauer D."/>
            <person name="Boehm C.R."/>
            <person name="Briginshaw L."/>
            <person name="Caballero-Perez J."/>
            <person name="Catarino B."/>
            <person name="Chen F."/>
            <person name="Chiyoda S."/>
            <person name="Chovatia M."/>
            <person name="Davies K.M."/>
            <person name="Delmans M."/>
            <person name="Demura T."/>
            <person name="Dierschke T."/>
            <person name="Dolan L."/>
            <person name="Dorantes-Acosta A.E."/>
            <person name="Eklund D.M."/>
            <person name="Florent S.N."/>
            <person name="Flores-Sandoval E."/>
            <person name="Fujiyama A."/>
            <person name="Fukuzawa H."/>
            <person name="Galik B."/>
            <person name="Grimanelli D."/>
            <person name="Grimwood J."/>
            <person name="Grossniklaus U."/>
            <person name="Hamada T."/>
            <person name="Haseloff J."/>
            <person name="Hetherington A.J."/>
            <person name="Higo A."/>
            <person name="Hirakawa Y."/>
            <person name="Hundley H.N."/>
            <person name="Ikeda Y."/>
            <person name="Inoue K."/>
            <person name="Inoue S.I."/>
            <person name="Ishida S."/>
            <person name="Jia Q."/>
            <person name="Kakita M."/>
            <person name="Kanazawa T."/>
            <person name="Kawai Y."/>
            <person name="Kawashima T."/>
            <person name="Kennedy M."/>
            <person name="Kinose K."/>
            <person name="Kinoshita T."/>
            <person name="Kohara Y."/>
            <person name="Koide E."/>
            <person name="Komatsu K."/>
            <person name="Kopischke S."/>
            <person name="Kubo M."/>
            <person name="Kyozuka J."/>
            <person name="Lagercrantz U."/>
            <person name="Lin S.S."/>
            <person name="Lindquist E."/>
            <person name="Lipzen A.M."/>
            <person name="Lu C.W."/>
            <person name="De Luna E."/>
            <person name="Martienssen R.A."/>
            <person name="Minamino N."/>
            <person name="Mizutani M."/>
            <person name="Mizutani M."/>
            <person name="Mochizuki N."/>
            <person name="Monte I."/>
            <person name="Mosher R."/>
            <person name="Nagasaki H."/>
            <person name="Nakagami H."/>
            <person name="Naramoto S."/>
            <person name="Nishitani K."/>
            <person name="Ohtani M."/>
            <person name="Okamoto T."/>
            <person name="Okumura M."/>
            <person name="Phillips J."/>
            <person name="Pollak B."/>
            <person name="Reinders A."/>
            <person name="Rovekamp M."/>
            <person name="Sano R."/>
            <person name="Sawa S."/>
            <person name="Schmid M.W."/>
            <person name="Shirakawa M."/>
            <person name="Solano R."/>
            <person name="Spunde A."/>
            <person name="Suetsugu N."/>
            <person name="Sugano S."/>
            <person name="Sugiyama A."/>
            <person name="Sun R."/>
            <person name="Suzuki Y."/>
            <person name="Takenaka M."/>
            <person name="Takezawa D."/>
            <person name="Tomogane H."/>
            <person name="Tsuzuki M."/>
            <person name="Ueda T."/>
            <person name="Umeda M."/>
            <person name="Ward J.M."/>
            <person name="Watanabe Y."/>
            <person name="Yazaki K."/>
            <person name="Yokoyama R."/>
            <person name="Yoshitake Y."/>
            <person name="Yotsui I."/>
            <person name="Zachgo S."/>
            <person name="Schmutz J."/>
        </authorList>
    </citation>
    <scope>NUCLEOTIDE SEQUENCE [LARGE SCALE GENOMIC DNA]</scope>
    <source>
        <strain evidence="2">Tak-1</strain>
    </source>
</reference>
<keyword evidence="2" id="KW-1185">Reference proteome</keyword>
<accession>A0A2R6X9R0</accession>
<dbReference type="PANTHER" id="PTHR37067:SF3">
    <property type="entry name" value="PX DOMAIN-CONTAINING PROTEIN"/>
    <property type="match status" value="1"/>
</dbReference>
<dbReference type="AlphaFoldDB" id="A0A2R6X9R0"/>
<dbReference type="Gramene" id="Mp2g00190.1">
    <property type="protein sequence ID" value="Mp2g00190.1.cds1"/>
    <property type="gene ID" value="Mp2g00190"/>
</dbReference>
<proteinExistence type="predicted"/>